<proteinExistence type="predicted"/>
<feature type="domain" description="PSP1 C-terminal" evidence="1">
    <location>
        <begin position="66"/>
        <end position="151"/>
    </location>
</feature>
<evidence type="ECO:0000259" key="1">
    <source>
        <dbReference type="PROSITE" id="PS51411"/>
    </source>
</evidence>
<dbReference type="Proteomes" id="UP000004431">
    <property type="component" value="Unassembled WGS sequence"/>
</dbReference>
<sequence>MPVVLPVKCKFSAHELWFNPASSNAHTADHVICTTSRGQVMGVVVGEAYSISDSHYETVCGTCELKSVVRVATDADLEYASTLSFKASAALDVFNRLVDELKLDMKPVGVEYMFSGDSAVCYFVADDRIDFRQLVRALGHELGVRIDMHQLGIREQSALAGGFAHCGQELCCARFGRGFDSVSIRMAKEQDLPLNSAKISGACGRLMCCLRYEFEAYHDFKKRAPKPRALISTPLGVATVIEHNTPKEEIVLRLEDGKRIVIALRDMDTSPQAHGHGAQQGCTCRPNRITHDALARLDSPEIKKALAELEAKRSSQH</sequence>
<dbReference type="PROSITE" id="PS51411">
    <property type="entry name" value="PSP1_C"/>
    <property type="match status" value="1"/>
</dbReference>
<gene>
    <name evidence="2" type="ORF">HMPREF9248_0486</name>
</gene>
<keyword evidence="3" id="KW-1185">Reference proteome</keyword>
<evidence type="ECO:0000313" key="2">
    <source>
        <dbReference type="EMBL" id="EFL43872.1"/>
    </source>
</evidence>
<dbReference type="RefSeq" id="WP_006304535.1">
    <property type="nucleotide sequence ID" value="NZ_AEDQ01000029.1"/>
</dbReference>
<comment type="caution">
    <text evidence="2">The sequence shown here is derived from an EMBL/GenBank/DDBJ whole genome shotgun (WGS) entry which is preliminary data.</text>
</comment>
<dbReference type="EMBL" id="AEDQ01000029">
    <property type="protein sequence ID" value="EFL43872.1"/>
    <property type="molecule type" value="Genomic_DNA"/>
</dbReference>
<organism evidence="2 3">
    <name type="scientific">Fannyhessea vaginae PB189-T1-4</name>
    <dbReference type="NCBI Taxonomy" id="866774"/>
    <lineage>
        <taxon>Bacteria</taxon>
        <taxon>Bacillati</taxon>
        <taxon>Actinomycetota</taxon>
        <taxon>Coriobacteriia</taxon>
        <taxon>Coriobacteriales</taxon>
        <taxon>Atopobiaceae</taxon>
        <taxon>Fannyhessea</taxon>
    </lineage>
</organism>
<reference evidence="2 3" key="1">
    <citation type="submission" date="2010-08" db="EMBL/GenBank/DDBJ databases">
        <authorList>
            <person name="Durkin A.S."/>
            <person name="Madupu R."/>
            <person name="Torralba M."/>
            <person name="Gillis M."/>
            <person name="Methe B."/>
            <person name="Sutton G."/>
            <person name="Nelson K.E."/>
        </authorList>
    </citation>
    <scope>NUCLEOTIDE SEQUENCE [LARGE SCALE GENOMIC DNA]</scope>
    <source>
        <strain evidence="2 3">PB189-T1-4</strain>
    </source>
</reference>
<dbReference type="InterPro" id="IPR007557">
    <property type="entry name" value="PSP1_C"/>
</dbReference>
<dbReference type="PANTHER" id="PTHR43830:SF3">
    <property type="entry name" value="PROTEIN PSP1"/>
    <property type="match status" value="1"/>
</dbReference>
<protein>
    <submittedName>
        <fullName evidence="2">PSP1 C-terminal domain protein</fullName>
    </submittedName>
</protein>
<accession>A0ABN0AZE1</accession>
<dbReference type="InterPro" id="IPR047767">
    <property type="entry name" value="PSP1-like"/>
</dbReference>
<evidence type="ECO:0000313" key="3">
    <source>
        <dbReference type="Proteomes" id="UP000004431"/>
    </source>
</evidence>
<dbReference type="Pfam" id="PF04468">
    <property type="entry name" value="PSP1"/>
    <property type="match status" value="1"/>
</dbReference>
<dbReference type="NCBIfam" id="NF041131">
    <property type="entry name" value="RicT_YaaT_fam"/>
    <property type="match status" value="1"/>
</dbReference>
<name>A0ABN0AZE1_9ACTN</name>
<dbReference type="PANTHER" id="PTHR43830">
    <property type="entry name" value="PROTEIN PSP1"/>
    <property type="match status" value="1"/>
</dbReference>